<name>A0ABV0RRH8_9TELE</name>
<evidence type="ECO:0000313" key="2">
    <source>
        <dbReference type="Proteomes" id="UP001434883"/>
    </source>
</evidence>
<keyword evidence="2" id="KW-1185">Reference proteome</keyword>
<evidence type="ECO:0000313" key="1">
    <source>
        <dbReference type="EMBL" id="MEQ2210128.1"/>
    </source>
</evidence>
<dbReference type="Proteomes" id="UP001434883">
    <property type="component" value="Unassembled WGS sequence"/>
</dbReference>
<organism evidence="1 2">
    <name type="scientific">Xenoophorus captivus</name>
    <dbReference type="NCBI Taxonomy" id="1517983"/>
    <lineage>
        <taxon>Eukaryota</taxon>
        <taxon>Metazoa</taxon>
        <taxon>Chordata</taxon>
        <taxon>Craniata</taxon>
        <taxon>Vertebrata</taxon>
        <taxon>Euteleostomi</taxon>
        <taxon>Actinopterygii</taxon>
        <taxon>Neopterygii</taxon>
        <taxon>Teleostei</taxon>
        <taxon>Neoteleostei</taxon>
        <taxon>Acanthomorphata</taxon>
        <taxon>Ovalentaria</taxon>
        <taxon>Atherinomorphae</taxon>
        <taxon>Cyprinodontiformes</taxon>
        <taxon>Goodeidae</taxon>
        <taxon>Xenoophorus</taxon>
    </lineage>
</organism>
<sequence>MCESLFSDVWLEDAIFKDWLRPVIAYSRADLDGGMRAEVLWCPETVAKHHSYNSNEAIGDLFHNMLLIQRSQNPSRCNKMNYIIKFGLTPHLKRKLVGGVNKAGQFDIMFNKYLFETNQMDINVR</sequence>
<gene>
    <name evidence="1" type="ORF">XENOCAPTIV_008787</name>
</gene>
<reference evidence="1 2" key="1">
    <citation type="submission" date="2021-06" db="EMBL/GenBank/DDBJ databases">
        <authorList>
            <person name="Palmer J.M."/>
        </authorList>
    </citation>
    <scope>NUCLEOTIDE SEQUENCE [LARGE SCALE GENOMIC DNA]</scope>
    <source>
        <strain evidence="1 2">XC_2019</strain>
        <tissue evidence="1">Muscle</tissue>
    </source>
</reference>
<protein>
    <submittedName>
        <fullName evidence="1">Uncharacterized protein</fullName>
    </submittedName>
</protein>
<accession>A0ABV0RRH8</accession>
<proteinExistence type="predicted"/>
<comment type="caution">
    <text evidence="1">The sequence shown here is derived from an EMBL/GenBank/DDBJ whole genome shotgun (WGS) entry which is preliminary data.</text>
</comment>
<dbReference type="EMBL" id="JAHRIN010052452">
    <property type="protein sequence ID" value="MEQ2210128.1"/>
    <property type="molecule type" value="Genomic_DNA"/>
</dbReference>